<accession>A0A3D9L765</accession>
<evidence type="ECO:0000313" key="2">
    <source>
        <dbReference type="Proteomes" id="UP000256779"/>
    </source>
</evidence>
<keyword evidence="2" id="KW-1185">Reference proteome</keyword>
<dbReference type="Proteomes" id="UP000256779">
    <property type="component" value="Unassembled WGS sequence"/>
</dbReference>
<reference evidence="1 2" key="1">
    <citation type="submission" date="2018-07" db="EMBL/GenBank/DDBJ databases">
        <title>Genomic Encyclopedia of Type Strains, Phase IV (KMG-IV): sequencing the most valuable type-strain genomes for metagenomic binning, comparative biology and taxonomic classification.</title>
        <authorList>
            <person name="Goeker M."/>
        </authorList>
    </citation>
    <scope>NUCLEOTIDE SEQUENCE [LARGE SCALE GENOMIC DNA]</scope>
    <source>
        <strain evidence="1 2">DSM 4134</strain>
    </source>
</reference>
<proteinExistence type="predicted"/>
<comment type="caution">
    <text evidence="1">The sequence shown here is derived from an EMBL/GenBank/DDBJ whole genome shotgun (WGS) entry which is preliminary data.</text>
</comment>
<organism evidence="1 2">
    <name type="scientific">Marinoscillum furvescens DSM 4134</name>
    <dbReference type="NCBI Taxonomy" id="1122208"/>
    <lineage>
        <taxon>Bacteria</taxon>
        <taxon>Pseudomonadati</taxon>
        <taxon>Bacteroidota</taxon>
        <taxon>Cytophagia</taxon>
        <taxon>Cytophagales</taxon>
        <taxon>Reichenbachiellaceae</taxon>
        <taxon>Marinoscillum</taxon>
    </lineage>
</organism>
<sequence>MLDSVLRTNQLASNTNSQGYYVLDELEANTAVDLLPSNGMYNSDLIVKWSEKVARHLLDIIRHDLLISYGHTIPTSIQLQLEKSETKLHHQLSAFLASGRGRWLEDSFLEQFMELLQIEYTIQCKSLNIPVRKETVPLILIGFIQLFRNSHWHQPLEMATTRAITANCVQLNIAITTK</sequence>
<gene>
    <name evidence="1" type="ORF">C7460_103238</name>
</gene>
<dbReference type="EMBL" id="QREG01000003">
    <property type="protein sequence ID" value="REE01721.1"/>
    <property type="molecule type" value="Genomic_DNA"/>
</dbReference>
<protein>
    <submittedName>
        <fullName evidence="1">Uncharacterized protein</fullName>
    </submittedName>
</protein>
<dbReference type="AlphaFoldDB" id="A0A3D9L765"/>
<evidence type="ECO:0000313" key="1">
    <source>
        <dbReference type="EMBL" id="REE01721.1"/>
    </source>
</evidence>
<name>A0A3D9L765_MARFU</name>